<accession>A0A0N4YNS0</accession>
<dbReference type="EMBL" id="UYSL01023737">
    <property type="protein sequence ID" value="VDL82615.1"/>
    <property type="molecule type" value="Genomic_DNA"/>
</dbReference>
<evidence type="ECO:0000313" key="2">
    <source>
        <dbReference type="Proteomes" id="UP000271162"/>
    </source>
</evidence>
<reference evidence="1 2" key="2">
    <citation type="submission" date="2018-11" db="EMBL/GenBank/DDBJ databases">
        <authorList>
            <consortium name="Pathogen Informatics"/>
        </authorList>
    </citation>
    <scope>NUCLEOTIDE SEQUENCE [LARGE SCALE GENOMIC DNA]</scope>
</reference>
<evidence type="ECO:0000313" key="1">
    <source>
        <dbReference type="EMBL" id="VDL82615.1"/>
    </source>
</evidence>
<name>A0A0N4YNS0_NIPBR</name>
<dbReference type="Proteomes" id="UP000271162">
    <property type="component" value="Unassembled WGS sequence"/>
</dbReference>
<evidence type="ECO:0000313" key="3">
    <source>
        <dbReference type="WBParaSite" id="NBR_0001888901-mRNA-1"/>
    </source>
</evidence>
<dbReference type="AlphaFoldDB" id="A0A0N4YNS0"/>
<dbReference type="WBParaSite" id="NBR_0001888901-mRNA-1">
    <property type="protein sequence ID" value="NBR_0001888901-mRNA-1"/>
    <property type="gene ID" value="NBR_0001888901"/>
</dbReference>
<organism evidence="3">
    <name type="scientific">Nippostrongylus brasiliensis</name>
    <name type="common">Rat hookworm</name>
    <dbReference type="NCBI Taxonomy" id="27835"/>
    <lineage>
        <taxon>Eukaryota</taxon>
        <taxon>Metazoa</taxon>
        <taxon>Ecdysozoa</taxon>
        <taxon>Nematoda</taxon>
        <taxon>Chromadorea</taxon>
        <taxon>Rhabditida</taxon>
        <taxon>Rhabditina</taxon>
        <taxon>Rhabditomorpha</taxon>
        <taxon>Strongyloidea</taxon>
        <taxon>Heligmosomidae</taxon>
        <taxon>Nippostrongylus</taxon>
    </lineage>
</organism>
<reference evidence="3" key="1">
    <citation type="submission" date="2017-02" db="UniProtKB">
        <authorList>
            <consortium name="WormBaseParasite"/>
        </authorList>
    </citation>
    <scope>IDENTIFICATION</scope>
</reference>
<sequence>MNHVDVDQLLEDYAWSHFKDIQSLRKTRLDDFKSLERDDCEFIIVSESSVMFTSRCHPIRLV</sequence>
<protein>
    <submittedName>
        <fullName evidence="3">DUF4440 domain-containing protein</fullName>
    </submittedName>
</protein>
<proteinExistence type="predicted"/>
<gene>
    <name evidence="1" type="ORF">NBR_LOCUS18890</name>
</gene>
<keyword evidence="2" id="KW-1185">Reference proteome</keyword>